<evidence type="ECO:0000313" key="1">
    <source>
        <dbReference type="EMBL" id="XBH14474.1"/>
    </source>
</evidence>
<accession>A0AAU7D9Q1</accession>
<dbReference type="RefSeq" id="WP_348269991.1">
    <property type="nucleotide sequence ID" value="NZ_CP121195.1"/>
</dbReference>
<sequence length="131" mass="13998">MQLQEAVIFGIAAMALHEMGHVAAARALKVKVHQVGINWKGPYIRRACGTTTQNLAITLAGPGMNLWLAFMFYRVSPNFALSNLLIGVINLLPIPVSDGSRVLQLMRKLISLSDGTVATTATPITGGAEVK</sequence>
<proteinExistence type="predicted"/>
<name>A0AAU7D9Q1_9BACT</name>
<gene>
    <name evidence="1" type="ORF">P8936_04745</name>
</gene>
<organism evidence="1">
    <name type="scientific">Edaphobacter paludis</name>
    <dbReference type="NCBI Taxonomy" id="3035702"/>
    <lineage>
        <taxon>Bacteria</taxon>
        <taxon>Pseudomonadati</taxon>
        <taxon>Acidobacteriota</taxon>
        <taxon>Terriglobia</taxon>
        <taxon>Terriglobales</taxon>
        <taxon>Acidobacteriaceae</taxon>
        <taxon>Edaphobacter</taxon>
    </lineage>
</organism>
<reference evidence="1" key="1">
    <citation type="submission" date="2023-03" db="EMBL/GenBank/DDBJ databases">
        <title>Edaphobacter sp.</title>
        <authorList>
            <person name="Huber K.J."/>
            <person name="Papendorf J."/>
            <person name="Pilke C."/>
            <person name="Bunk B."/>
            <person name="Sproeer C."/>
            <person name="Pester M."/>
        </authorList>
    </citation>
    <scope>NUCLEOTIDE SEQUENCE</scope>
    <source>
        <strain evidence="1">DSM 109920</strain>
    </source>
</reference>
<evidence type="ECO:0008006" key="2">
    <source>
        <dbReference type="Google" id="ProtNLM"/>
    </source>
</evidence>
<dbReference type="EMBL" id="CP121195">
    <property type="protein sequence ID" value="XBH14474.1"/>
    <property type="molecule type" value="Genomic_DNA"/>
</dbReference>
<protein>
    <recommendedName>
        <fullName evidence="2">Peptidase M50 domain-containing protein</fullName>
    </recommendedName>
</protein>
<dbReference type="AlphaFoldDB" id="A0AAU7D9Q1"/>